<name>A0A1I6FZH5_9RHOB</name>
<dbReference type="STRING" id="390270.SAMN04488005_0785"/>
<dbReference type="OrthoDB" id="72299at2"/>
<proteinExistence type="predicted"/>
<dbReference type="Pfam" id="PF13271">
    <property type="entry name" value="DUF4062"/>
    <property type="match status" value="1"/>
</dbReference>
<reference evidence="3" key="1">
    <citation type="submission" date="2016-10" db="EMBL/GenBank/DDBJ databases">
        <authorList>
            <person name="Varghese N."/>
            <person name="Submissions S."/>
        </authorList>
    </citation>
    <scope>NUCLEOTIDE SEQUENCE [LARGE SCALE GENOMIC DNA]</scope>
    <source>
        <strain evidence="3">DSM 26879</strain>
    </source>
</reference>
<dbReference type="InterPro" id="IPR025139">
    <property type="entry name" value="DUF4062"/>
</dbReference>
<sequence length="352" mass="39580">MSKKYQVFISSTYTDLIAERKAVEETIIRAGDIPVGMEAFPAADDEQFEFIKTVIDDCDYYVLILAGRYGTIAEDGLSYTEKEFRYAVEKEIPILVFLHSDTGSIPIDKSESVDRSRKKLEKFIKLASKKRMRTPWENIDALKLAVRVALDHAKATKPRPGWVRADRLSSPEILEENRNLRKRIDQLVSENGAGAWETSLPKPPSIEETTSIRVIRDSPGYGSDPIEVCKIEVSWRDLFPYFQASLACEFGDWGGSEYFSIDAKKSTNAFANEILFELQGFAVPNCSINEADFQRLVAYYTEVKFMYDGAGAEPFTADGKTAGRRMRIATGSLNERVNVVTGSLPISDEIPF</sequence>
<dbReference type="AlphaFoldDB" id="A0A1I6FZH5"/>
<keyword evidence="3" id="KW-1185">Reference proteome</keyword>
<evidence type="ECO:0000313" key="3">
    <source>
        <dbReference type="Proteomes" id="UP000199478"/>
    </source>
</evidence>
<feature type="domain" description="DUF4062" evidence="1">
    <location>
        <begin position="6"/>
        <end position="87"/>
    </location>
</feature>
<dbReference type="Proteomes" id="UP000199478">
    <property type="component" value="Unassembled WGS sequence"/>
</dbReference>
<dbReference type="EMBL" id="FOYP01000001">
    <property type="protein sequence ID" value="SFR35247.1"/>
    <property type="molecule type" value="Genomic_DNA"/>
</dbReference>
<protein>
    <recommendedName>
        <fullName evidence="1">DUF4062 domain-containing protein</fullName>
    </recommendedName>
</protein>
<organism evidence="2 3">
    <name type="scientific">Yoonia tamlensis</name>
    <dbReference type="NCBI Taxonomy" id="390270"/>
    <lineage>
        <taxon>Bacteria</taxon>
        <taxon>Pseudomonadati</taxon>
        <taxon>Pseudomonadota</taxon>
        <taxon>Alphaproteobacteria</taxon>
        <taxon>Rhodobacterales</taxon>
        <taxon>Paracoccaceae</taxon>
        <taxon>Yoonia</taxon>
    </lineage>
</organism>
<evidence type="ECO:0000313" key="2">
    <source>
        <dbReference type="EMBL" id="SFR35247.1"/>
    </source>
</evidence>
<dbReference type="RefSeq" id="WP_090196684.1">
    <property type="nucleotide sequence ID" value="NZ_FOYP01000001.1"/>
</dbReference>
<gene>
    <name evidence="2" type="ORF">SAMN04488005_0785</name>
</gene>
<accession>A0A1I6FZH5</accession>
<evidence type="ECO:0000259" key="1">
    <source>
        <dbReference type="Pfam" id="PF13271"/>
    </source>
</evidence>